<organism evidence="1">
    <name type="scientific">Meiothermus ruber</name>
    <dbReference type="NCBI Taxonomy" id="277"/>
    <lineage>
        <taxon>Bacteria</taxon>
        <taxon>Thermotogati</taxon>
        <taxon>Deinococcota</taxon>
        <taxon>Deinococci</taxon>
        <taxon>Thermales</taxon>
        <taxon>Thermaceae</taxon>
        <taxon>Meiothermus</taxon>
    </lineage>
</organism>
<dbReference type="AlphaFoldDB" id="A0A7C3HQD2"/>
<name>A0A7C3HQD2_MEIRU</name>
<comment type="caution">
    <text evidence="1">The sequence shown here is derived from an EMBL/GenBank/DDBJ whole genome shotgun (WGS) entry which is preliminary data.</text>
</comment>
<accession>A0A7C3HQD2</accession>
<protein>
    <submittedName>
        <fullName evidence="1">Uncharacterized protein</fullName>
    </submittedName>
</protein>
<gene>
    <name evidence="1" type="ORF">ENS82_01605</name>
</gene>
<evidence type="ECO:0000313" key="1">
    <source>
        <dbReference type="EMBL" id="HFG19401.1"/>
    </source>
</evidence>
<proteinExistence type="predicted"/>
<reference evidence="1" key="1">
    <citation type="journal article" date="2020" name="mSystems">
        <title>Genome- and Community-Level Interaction Insights into Carbon Utilization and Element Cycling Functions of Hydrothermarchaeota in Hydrothermal Sediment.</title>
        <authorList>
            <person name="Zhou Z."/>
            <person name="Liu Y."/>
            <person name="Xu W."/>
            <person name="Pan J."/>
            <person name="Luo Z.H."/>
            <person name="Li M."/>
        </authorList>
    </citation>
    <scope>NUCLEOTIDE SEQUENCE [LARGE SCALE GENOMIC DNA]</scope>
    <source>
        <strain evidence="1">SpSt-524</strain>
    </source>
</reference>
<sequence>MDQPKKAPLDVLIHLEPLGPDQPWRAVSFVPKTQEHREFSSPLELLQYLERLCQELGGRVVGIR</sequence>
<dbReference type="EMBL" id="DSWI01000008">
    <property type="protein sequence ID" value="HFG19401.1"/>
    <property type="molecule type" value="Genomic_DNA"/>
</dbReference>